<accession>A0A9E7FK05</accession>
<feature type="transmembrane region" description="Helical" evidence="8">
    <location>
        <begin position="338"/>
        <end position="361"/>
    </location>
</feature>
<keyword evidence="4 8" id="KW-0812">Transmembrane</keyword>
<dbReference type="Proteomes" id="UP001055439">
    <property type="component" value="Chromosome 4"/>
</dbReference>
<evidence type="ECO:0000256" key="7">
    <source>
        <dbReference type="ARBA" id="ARBA00023294"/>
    </source>
</evidence>
<feature type="transmembrane region" description="Helical" evidence="8">
    <location>
        <begin position="81"/>
        <end position="99"/>
    </location>
</feature>
<dbReference type="InterPro" id="IPR051107">
    <property type="entry name" value="Auxin_Efflux_Carrier"/>
</dbReference>
<organism evidence="11 12">
    <name type="scientific">Musa troglodytarum</name>
    <name type="common">fe'i banana</name>
    <dbReference type="NCBI Taxonomy" id="320322"/>
    <lineage>
        <taxon>Eukaryota</taxon>
        <taxon>Viridiplantae</taxon>
        <taxon>Streptophyta</taxon>
        <taxon>Embryophyta</taxon>
        <taxon>Tracheophyta</taxon>
        <taxon>Spermatophyta</taxon>
        <taxon>Magnoliopsida</taxon>
        <taxon>Liliopsida</taxon>
        <taxon>Zingiberales</taxon>
        <taxon>Musaceae</taxon>
        <taxon>Musa</taxon>
    </lineage>
</organism>
<proteinExistence type="inferred from homology"/>
<dbReference type="OrthoDB" id="2133778at2759"/>
<evidence type="ECO:0000256" key="9">
    <source>
        <dbReference type="SAM" id="MobiDB-lite"/>
    </source>
</evidence>
<keyword evidence="3 8" id="KW-0813">Transport</keyword>
<dbReference type="GO" id="GO:0010329">
    <property type="term" value="F:auxin efflux transmembrane transporter activity"/>
    <property type="evidence" value="ECO:0007669"/>
    <property type="project" value="TreeGrafter"/>
</dbReference>
<dbReference type="GO" id="GO:0005783">
    <property type="term" value="C:endoplasmic reticulum"/>
    <property type="evidence" value="ECO:0007669"/>
    <property type="project" value="TreeGrafter"/>
</dbReference>
<reference evidence="11" key="1">
    <citation type="submission" date="2022-05" db="EMBL/GenBank/DDBJ databases">
        <title>The Musa troglodytarum L. genome provides insights into the mechanism of non-climacteric behaviour and enrichment of carotenoids.</title>
        <authorList>
            <person name="Wang J."/>
        </authorList>
    </citation>
    <scope>NUCLEOTIDE SEQUENCE</scope>
    <source>
        <tissue evidence="11">Leaf</tissue>
    </source>
</reference>
<comment type="similarity">
    <text evidence="2 8">Belongs to the auxin efflux carrier (TC 2.A.69.1) family.</text>
</comment>
<dbReference type="AlphaFoldDB" id="A0A9E7FK05"/>
<sequence>MVGFLLLLLLLLLAQRVPYICDRERHACSHKKGFGFAERKKMISKSSLYHVVEAMAPLYVAMGLGYASVRFRALTPEQCAGINHFVALFAMPLLIFRMISSNDPYAMNLRFIAADTIQKAAILAALALWARLSARGSLAWVVTLFSLATLPNTIIMGVPILRGMYGSMSGTLMVQIVVLQFAFWYVLVVFLFEYMAAQRALVAKQQQAAAIVLTVLDGDQQINASAVVPVTEGDRDEDTSTEAATPPPPAEAEAAMAAPSVKLILLMAAKKILKNPSIHASMLGLVWSFIAYREGIKLPTIIDDSVAIISVSATGLATFSVGTFMAQQSRFISCGYSVASLAMAMRFLVGPAVMAASSLAVGLHGDLLHVGIVQAALPLAVISFVYAKEYNVHPEIMSTGVIVGTFASFPITIIYYILLGL</sequence>
<protein>
    <recommendedName>
        <fullName evidence="8">Auxin efflux carrier component</fullName>
    </recommendedName>
</protein>
<gene>
    <name evidence="11" type="ORF">MUK42_32490</name>
</gene>
<feature type="transmembrane region" description="Helical" evidence="8">
    <location>
        <begin position="367"/>
        <end position="387"/>
    </location>
</feature>
<dbReference type="NCBIfam" id="TIGR00946">
    <property type="entry name" value="2a69"/>
    <property type="match status" value="1"/>
</dbReference>
<dbReference type="InterPro" id="IPR014024">
    <property type="entry name" value="Auxin_eff_plant"/>
</dbReference>
<dbReference type="InterPro" id="IPR004776">
    <property type="entry name" value="Mem_transp_PIN-like"/>
</dbReference>
<dbReference type="GO" id="GO:0009734">
    <property type="term" value="P:auxin-activated signaling pathway"/>
    <property type="evidence" value="ECO:0007669"/>
    <property type="project" value="UniProtKB-UniRule"/>
</dbReference>
<dbReference type="PANTHER" id="PTHR31752">
    <property type="entry name" value="AUXIN EFFLUX CARRIER COMPONENT 1B-RELATED"/>
    <property type="match status" value="1"/>
</dbReference>
<evidence type="ECO:0000313" key="12">
    <source>
        <dbReference type="Proteomes" id="UP001055439"/>
    </source>
</evidence>
<feature type="transmembrane region" description="Helical" evidence="8">
    <location>
        <begin position="47"/>
        <end position="69"/>
    </location>
</feature>
<feature type="transmembrane region" description="Helical" evidence="8">
    <location>
        <begin position="137"/>
        <end position="160"/>
    </location>
</feature>
<dbReference type="GO" id="GO:0005886">
    <property type="term" value="C:plasma membrane"/>
    <property type="evidence" value="ECO:0007669"/>
    <property type="project" value="TreeGrafter"/>
</dbReference>
<feature type="chain" id="PRO_5038496741" description="Auxin efflux carrier component" evidence="10">
    <location>
        <begin position="17"/>
        <end position="421"/>
    </location>
</feature>
<feature type="transmembrane region" description="Helical" evidence="8">
    <location>
        <begin position="172"/>
        <end position="192"/>
    </location>
</feature>
<feature type="signal peptide" evidence="10">
    <location>
        <begin position="1"/>
        <end position="16"/>
    </location>
</feature>
<evidence type="ECO:0000256" key="2">
    <source>
        <dbReference type="ARBA" id="ARBA00009177"/>
    </source>
</evidence>
<evidence type="ECO:0000256" key="1">
    <source>
        <dbReference type="ARBA" id="ARBA00004141"/>
    </source>
</evidence>
<evidence type="ECO:0000256" key="6">
    <source>
        <dbReference type="ARBA" id="ARBA00023136"/>
    </source>
</evidence>
<name>A0A9E7FK05_9LILI</name>
<evidence type="ECO:0000256" key="4">
    <source>
        <dbReference type="ARBA" id="ARBA00022692"/>
    </source>
</evidence>
<evidence type="ECO:0000313" key="11">
    <source>
        <dbReference type="EMBL" id="URD96502.1"/>
    </source>
</evidence>
<dbReference type="EMBL" id="CP097506">
    <property type="protein sequence ID" value="URD96502.1"/>
    <property type="molecule type" value="Genomic_DNA"/>
</dbReference>
<evidence type="ECO:0000256" key="3">
    <source>
        <dbReference type="ARBA" id="ARBA00022448"/>
    </source>
</evidence>
<feature type="transmembrane region" description="Helical" evidence="8">
    <location>
        <begin position="111"/>
        <end position="130"/>
    </location>
</feature>
<feature type="region of interest" description="Disordered" evidence="9">
    <location>
        <begin position="230"/>
        <end position="251"/>
    </location>
</feature>
<evidence type="ECO:0000256" key="10">
    <source>
        <dbReference type="SAM" id="SignalP"/>
    </source>
</evidence>
<comment type="function">
    <text evidence="8">May act as a component of the auxin efflux carrier.</text>
</comment>
<dbReference type="Pfam" id="PF03547">
    <property type="entry name" value="Mem_trans"/>
    <property type="match status" value="1"/>
</dbReference>
<feature type="transmembrane region" description="Helical" evidence="8">
    <location>
        <begin position="399"/>
        <end position="418"/>
    </location>
</feature>
<dbReference type="GO" id="GO:0009926">
    <property type="term" value="P:auxin polar transport"/>
    <property type="evidence" value="ECO:0007669"/>
    <property type="project" value="TreeGrafter"/>
</dbReference>
<keyword evidence="5 8" id="KW-1133">Transmembrane helix</keyword>
<evidence type="ECO:0000256" key="8">
    <source>
        <dbReference type="RuleBase" id="RU362108"/>
    </source>
</evidence>
<feature type="transmembrane region" description="Helical" evidence="8">
    <location>
        <begin position="305"/>
        <end position="326"/>
    </location>
</feature>
<keyword evidence="6 8" id="KW-0472">Membrane</keyword>
<keyword evidence="12" id="KW-1185">Reference proteome</keyword>
<feature type="transmembrane region" description="Helical" evidence="8">
    <location>
        <begin position="272"/>
        <end position="293"/>
    </location>
</feature>
<comment type="subcellular location">
    <subcellularLocation>
        <location evidence="1 8">Membrane</location>
        <topology evidence="1 8">Multi-pass membrane protein</topology>
    </subcellularLocation>
</comment>
<evidence type="ECO:0000256" key="5">
    <source>
        <dbReference type="ARBA" id="ARBA00022989"/>
    </source>
</evidence>
<keyword evidence="7 8" id="KW-0927">Auxin signaling pathway</keyword>
<dbReference type="PANTHER" id="PTHR31752:SF45">
    <property type="entry name" value="AUXIN EFFLUX CARRIER COMPONENT 9-RELATED"/>
    <property type="match status" value="1"/>
</dbReference>
<keyword evidence="10" id="KW-0732">Signal</keyword>